<name>A0A9D2KFT3_9FIRM</name>
<proteinExistence type="predicted"/>
<dbReference type="Proteomes" id="UP000824221">
    <property type="component" value="Unassembled WGS sequence"/>
</dbReference>
<feature type="signal peptide" evidence="1">
    <location>
        <begin position="1"/>
        <end position="34"/>
    </location>
</feature>
<dbReference type="AlphaFoldDB" id="A0A9D2KFT3"/>
<sequence length="228" mass="26017">MSVVRKSCKMAAALLSFALLLGMLLSLSSCRASSYTEEEHIARVTERAKERFLGEGSEYTGLEVYPVYNEYDELKYMLIEFQSQGFLYVLIDREQFPWKMYTLSNIHPESWMPYRVKEGAQEDVYDADGNLLVQAVDREYIRDESGQAVIYHESHFKAAGIEGERRYLLTTEAAEFLGGGSSWIPAVKRGEQYLDLVDGALIDYTPGMESSSYAVELLYFIPKPDFDL</sequence>
<evidence type="ECO:0000313" key="2">
    <source>
        <dbReference type="EMBL" id="HJA02596.1"/>
    </source>
</evidence>
<keyword evidence="1" id="KW-0732">Signal</keyword>
<evidence type="ECO:0000256" key="1">
    <source>
        <dbReference type="SAM" id="SignalP"/>
    </source>
</evidence>
<accession>A0A9D2KFT3</accession>
<organism evidence="2 3">
    <name type="scientific">Candidatus Gallimonas gallistercoris</name>
    <dbReference type="NCBI Taxonomy" id="2838602"/>
    <lineage>
        <taxon>Bacteria</taxon>
        <taxon>Bacillati</taxon>
        <taxon>Bacillota</taxon>
        <taxon>Clostridia</taxon>
        <taxon>Candidatus Gallimonas</taxon>
    </lineage>
</organism>
<feature type="chain" id="PRO_5038437604" evidence="1">
    <location>
        <begin position="35"/>
        <end position="228"/>
    </location>
</feature>
<dbReference type="PROSITE" id="PS51257">
    <property type="entry name" value="PROKAR_LIPOPROTEIN"/>
    <property type="match status" value="1"/>
</dbReference>
<reference evidence="2" key="1">
    <citation type="journal article" date="2021" name="PeerJ">
        <title>Extensive microbial diversity within the chicken gut microbiome revealed by metagenomics and culture.</title>
        <authorList>
            <person name="Gilroy R."/>
            <person name="Ravi A."/>
            <person name="Getino M."/>
            <person name="Pursley I."/>
            <person name="Horton D.L."/>
            <person name="Alikhan N.F."/>
            <person name="Baker D."/>
            <person name="Gharbi K."/>
            <person name="Hall N."/>
            <person name="Watson M."/>
            <person name="Adriaenssens E.M."/>
            <person name="Foster-Nyarko E."/>
            <person name="Jarju S."/>
            <person name="Secka A."/>
            <person name="Antonio M."/>
            <person name="Oren A."/>
            <person name="Chaudhuri R.R."/>
            <person name="La Ragione R."/>
            <person name="Hildebrand F."/>
            <person name="Pallen M.J."/>
        </authorList>
    </citation>
    <scope>NUCLEOTIDE SEQUENCE</scope>
    <source>
        <strain evidence="2">CHK156-179</strain>
    </source>
</reference>
<reference evidence="2" key="2">
    <citation type="submission" date="2021-04" db="EMBL/GenBank/DDBJ databases">
        <authorList>
            <person name="Gilroy R."/>
        </authorList>
    </citation>
    <scope>NUCLEOTIDE SEQUENCE</scope>
    <source>
        <strain evidence="2">CHK156-179</strain>
    </source>
</reference>
<comment type="caution">
    <text evidence="2">The sequence shown here is derived from an EMBL/GenBank/DDBJ whole genome shotgun (WGS) entry which is preliminary data.</text>
</comment>
<gene>
    <name evidence="2" type="ORF">H9797_04360</name>
</gene>
<protein>
    <submittedName>
        <fullName evidence="2">Uncharacterized protein</fullName>
    </submittedName>
</protein>
<dbReference type="EMBL" id="DXAJ01000064">
    <property type="protein sequence ID" value="HJA02596.1"/>
    <property type="molecule type" value="Genomic_DNA"/>
</dbReference>
<evidence type="ECO:0000313" key="3">
    <source>
        <dbReference type="Proteomes" id="UP000824221"/>
    </source>
</evidence>